<feature type="chain" id="PRO_5016740320" description="Secreted protein" evidence="1">
    <location>
        <begin position="24"/>
        <end position="187"/>
    </location>
</feature>
<evidence type="ECO:0000256" key="1">
    <source>
        <dbReference type="SAM" id="SignalP"/>
    </source>
</evidence>
<name>A0A345SX85_9ACTN</name>
<evidence type="ECO:0000313" key="2">
    <source>
        <dbReference type="EMBL" id="AXI78340.1"/>
    </source>
</evidence>
<dbReference type="KEGG" id="stri:C7M71_013750"/>
<dbReference type="OrthoDB" id="9973946at2"/>
<dbReference type="Proteomes" id="UP000249340">
    <property type="component" value="Chromosome"/>
</dbReference>
<feature type="signal peptide" evidence="1">
    <location>
        <begin position="1"/>
        <end position="23"/>
    </location>
</feature>
<organism evidence="2 3">
    <name type="scientific">Peterkaempfera bronchialis</name>
    <dbReference type="NCBI Taxonomy" id="2126346"/>
    <lineage>
        <taxon>Bacteria</taxon>
        <taxon>Bacillati</taxon>
        <taxon>Actinomycetota</taxon>
        <taxon>Actinomycetes</taxon>
        <taxon>Kitasatosporales</taxon>
        <taxon>Streptomycetaceae</taxon>
        <taxon>Peterkaempfera</taxon>
    </lineage>
</organism>
<gene>
    <name evidence="2" type="ORF">C7M71_013750</name>
</gene>
<accession>A0A345SX85</accession>
<proteinExistence type="predicted"/>
<keyword evidence="3" id="KW-1185">Reference proteome</keyword>
<sequence length="187" mass="18595">MRNRRLAAVIAGALLAGSLTAGAGVAIATADRDEAPGPAPVAPAPHARTDAARTLDVLSSLGTVTHRVNDLVVAAKHGSGTTEAQQSASALGNAAEELAAKVGKSAGQGVPDRHQRTTRDRVAIPTVEQAIAALRTDVQALLAALRANDPAAAAKAVEAVARDTVALVKAILAALDAPALPVGIPAS</sequence>
<evidence type="ECO:0000313" key="3">
    <source>
        <dbReference type="Proteomes" id="UP000249340"/>
    </source>
</evidence>
<keyword evidence="1" id="KW-0732">Signal</keyword>
<reference evidence="3" key="1">
    <citation type="submission" date="2018-07" db="EMBL/GenBank/DDBJ databases">
        <title>Streptacidiphilus bronchialis DSM 106435 chromosome.</title>
        <authorList>
            <person name="Batra D."/>
            <person name="Gulvik C.A."/>
        </authorList>
    </citation>
    <scope>NUCLEOTIDE SEQUENCE [LARGE SCALE GENOMIC DNA]</scope>
    <source>
        <strain evidence="3">DSM 106435</strain>
    </source>
</reference>
<protein>
    <recommendedName>
        <fullName evidence="4">Secreted protein</fullName>
    </recommendedName>
</protein>
<dbReference type="EMBL" id="CP031264">
    <property type="protein sequence ID" value="AXI78340.1"/>
    <property type="molecule type" value="Genomic_DNA"/>
</dbReference>
<evidence type="ECO:0008006" key="4">
    <source>
        <dbReference type="Google" id="ProtNLM"/>
    </source>
</evidence>
<dbReference type="RefSeq" id="WP_111492938.1">
    <property type="nucleotide sequence ID" value="NZ_CP031264.1"/>
</dbReference>
<dbReference type="AlphaFoldDB" id="A0A345SX85"/>